<keyword evidence="8" id="KW-1185">Reference proteome</keyword>
<feature type="chain" id="PRO_5014179371" description="Fatty acid hydroxylase domain-containing protein" evidence="6">
    <location>
        <begin position="22"/>
        <end position="125"/>
    </location>
</feature>
<keyword evidence="6" id="KW-0732">Signal</keyword>
<evidence type="ECO:0000256" key="5">
    <source>
        <dbReference type="ARBA" id="ARBA00023136"/>
    </source>
</evidence>
<keyword evidence="5" id="KW-0472">Membrane</keyword>
<dbReference type="EMBL" id="KZ506437">
    <property type="protein sequence ID" value="PKU39647.1"/>
    <property type="molecule type" value="Genomic_DNA"/>
</dbReference>
<keyword evidence="4" id="KW-0560">Oxidoreductase</keyword>
<dbReference type="Proteomes" id="UP000233556">
    <property type="component" value="Unassembled WGS sequence"/>
</dbReference>
<evidence type="ECO:0000256" key="3">
    <source>
        <dbReference type="ARBA" id="ARBA00022989"/>
    </source>
</evidence>
<dbReference type="AlphaFoldDB" id="A0A2I0U0N0"/>
<comment type="subcellular location">
    <subcellularLocation>
        <location evidence="1">Endomembrane system</location>
        <topology evidence="1">Multi-pass membrane protein</topology>
    </subcellularLocation>
</comment>
<evidence type="ECO:0000256" key="1">
    <source>
        <dbReference type="ARBA" id="ARBA00004127"/>
    </source>
</evidence>
<accession>A0A2I0U0N0</accession>
<evidence type="ECO:0008006" key="9">
    <source>
        <dbReference type="Google" id="ProtNLM"/>
    </source>
</evidence>
<dbReference type="GO" id="GO:0005783">
    <property type="term" value="C:endoplasmic reticulum"/>
    <property type="evidence" value="ECO:0007669"/>
    <property type="project" value="TreeGrafter"/>
</dbReference>
<evidence type="ECO:0000256" key="2">
    <source>
        <dbReference type="ARBA" id="ARBA00022692"/>
    </source>
</evidence>
<dbReference type="InterPro" id="IPR051689">
    <property type="entry name" value="Sterol_desaturase/TMEM195"/>
</dbReference>
<keyword evidence="3" id="KW-1133">Transmembrane helix</keyword>
<name>A0A2I0U0N0_LIMLA</name>
<evidence type="ECO:0000313" key="8">
    <source>
        <dbReference type="Proteomes" id="UP000233556"/>
    </source>
</evidence>
<organism evidence="7 8">
    <name type="scientific">Limosa lapponica baueri</name>
    <dbReference type="NCBI Taxonomy" id="1758121"/>
    <lineage>
        <taxon>Eukaryota</taxon>
        <taxon>Metazoa</taxon>
        <taxon>Chordata</taxon>
        <taxon>Craniata</taxon>
        <taxon>Vertebrata</taxon>
        <taxon>Euteleostomi</taxon>
        <taxon>Archelosauria</taxon>
        <taxon>Archosauria</taxon>
        <taxon>Dinosauria</taxon>
        <taxon>Saurischia</taxon>
        <taxon>Theropoda</taxon>
        <taxon>Coelurosauria</taxon>
        <taxon>Aves</taxon>
        <taxon>Neognathae</taxon>
        <taxon>Neoaves</taxon>
        <taxon>Charadriiformes</taxon>
        <taxon>Scolopacidae</taxon>
        <taxon>Limosa</taxon>
    </lineage>
</organism>
<dbReference type="PANTHER" id="PTHR21624">
    <property type="entry name" value="STEROL DESATURASE-RELATED PROTEIN"/>
    <property type="match status" value="1"/>
</dbReference>
<sequence>MQQSIPFFIAFIGLEFAVSWAQKRKLAGRINDGISSLSLGILSRLPESIDLISYIYVWNNYRLFELPWDSPWTWYWTFLGVDFAYYCFHRVSHVATKKLENKMFHHFFQHSSGPDPKGMAVNGST</sequence>
<reference evidence="8" key="2">
    <citation type="submission" date="2017-12" db="EMBL/GenBank/DDBJ databases">
        <title>Genome sequence of the Bar-tailed Godwit (Limosa lapponica baueri).</title>
        <authorList>
            <person name="Lima N.C.B."/>
            <person name="Parody-Merino A.M."/>
            <person name="Battley P.F."/>
            <person name="Fidler A.E."/>
            <person name="Prosdocimi F."/>
        </authorList>
    </citation>
    <scope>NUCLEOTIDE SEQUENCE [LARGE SCALE GENOMIC DNA]</scope>
</reference>
<feature type="signal peptide" evidence="6">
    <location>
        <begin position="1"/>
        <end position="21"/>
    </location>
</feature>
<protein>
    <recommendedName>
        <fullName evidence="9">Fatty acid hydroxylase domain-containing protein</fullName>
    </recommendedName>
</protein>
<dbReference type="GO" id="GO:0050479">
    <property type="term" value="F:glyceryl-ether monooxygenase activity"/>
    <property type="evidence" value="ECO:0007669"/>
    <property type="project" value="TreeGrafter"/>
</dbReference>
<dbReference type="GO" id="GO:0006643">
    <property type="term" value="P:membrane lipid metabolic process"/>
    <property type="evidence" value="ECO:0007669"/>
    <property type="project" value="TreeGrafter"/>
</dbReference>
<dbReference type="GO" id="GO:0016020">
    <property type="term" value="C:membrane"/>
    <property type="evidence" value="ECO:0007669"/>
    <property type="project" value="GOC"/>
</dbReference>
<evidence type="ECO:0000256" key="6">
    <source>
        <dbReference type="SAM" id="SignalP"/>
    </source>
</evidence>
<gene>
    <name evidence="7" type="ORF">llap_10048</name>
</gene>
<proteinExistence type="predicted"/>
<evidence type="ECO:0000313" key="7">
    <source>
        <dbReference type="EMBL" id="PKU39647.1"/>
    </source>
</evidence>
<keyword evidence="2" id="KW-0812">Transmembrane</keyword>
<dbReference type="OrthoDB" id="6354873at2759"/>
<dbReference type="PANTHER" id="PTHR21624:SF1">
    <property type="entry name" value="ALKYLGLYCEROL MONOOXYGENASE"/>
    <property type="match status" value="1"/>
</dbReference>
<reference evidence="8" key="1">
    <citation type="submission" date="2017-11" db="EMBL/GenBank/DDBJ databases">
        <authorList>
            <person name="Lima N.C."/>
            <person name="Parody-Merino A.M."/>
            <person name="Battley P.F."/>
            <person name="Fidler A.E."/>
            <person name="Prosdocimi F."/>
        </authorList>
    </citation>
    <scope>NUCLEOTIDE SEQUENCE [LARGE SCALE GENOMIC DNA]</scope>
</reference>
<evidence type="ECO:0000256" key="4">
    <source>
        <dbReference type="ARBA" id="ARBA00023002"/>
    </source>
</evidence>